<organism evidence="1 2">
    <name type="scientific">Rouxiella aceris</name>
    <dbReference type="NCBI Taxonomy" id="2703884"/>
    <lineage>
        <taxon>Bacteria</taxon>
        <taxon>Pseudomonadati</taxon>
        <taxon>Pseudomonadota</taxon>
        <taxon>Gammaproteobacteria</taxon>
        <taxon>Enterobacterales</taxon>
        <taxon>Yersiniaceae</taxon>
        <taxon>Rouxiella</taxon>
    </lineage>
</organism>
<reference evidence="1 2" key="1">
    <citation type="submission" date="2020-01" db="EMBL/GenBank/DDBJ databases">
        <authorList>
            <person name="Lee S.D."/>
        </authorList>
    </citation>
    <scope>NUCLEOTIDE SEQUENCE [LARGE SCALE GENOMIC DNA]</scope>
    <source>
        <strain evidence="1 2">SAP-1</strain>
    </source>
</reference>
<protein>
    <submittedName>
        <fullName evidence="1">Uncharacterized protein</fullName>
    </submittedName>
</protein>
<evidence type="ECO:0000313" key="1">
    <source>
        <dbReference type="EMBL" id="NMP27477.1"/>
    </source>
</evidence>
<dbReference type="Proteomes" id="UP000585363">
    <property type="component" value="Unassembled WGS sequence"/>
</dbReference>
<dbReference type="EMBL" id="JAADJU010000005">
    <property type="protein sequence ID" value="NMP27477.1"/>
    <property type="molecule type" value="Genomic_DNA"/>
</dbReference>
<proteinExistence type="predicted"/>
<keyword evidence="2" id="KW-1185">Reference proteome</keyword>
<name>A0A848MGY7_9GAMM</name>
<sequence>MEEMGGQVMQEVTGETVVTQAPVTTQTAATVAVEITPPEGMAVMVGMVALNAQAMDMPVKMTVAVPGTMESLQQRIITTSQSAANAPLYEISVSELSLVGRQNGGVVMRATEAELAKFNELGQRVVSGDGVGLIMGVGLQAIQMYGWHALQERLHRETGNEVDVTADVTMSTLLMMEGFTEMLGFATKLAIKENWLVLSKSAQVPFGGRLGGVLGGIAGIVEGIRDGIHSYESYNDAGKLYKYSAGASIVG</sequence>
<accession>A0A848MGY7</accession>
<dbReference type="RefSeq" id="WP_169403183.1">
    <property type="nucleotide sequence ID" value="NZ_JAADJU010000005.1"/>
</dbReference>
<evidence type="ECO:0000313" key="2">
    <source>
        <dbReference type="Proteomes" id="UP000585363"/>
    </source>
</evidence>
<comment type="caution">
    <text evidence="1">The sequence shown here is derived from an EMBL/GenBank/DDBJ whole genome shotgun (WGS) entry which is preliminary data.</text>
</comment>
<reference evidence="1 2" key="2">
    <citation type="submission" date="2020-06" db="EMBL/GenBank/DDBJ databases">
        <title>Polyphasic characterization of a Rahnella strain isolated from tree sap.</title>
        <authorList>
            <person name="Kim I.S."/>
        </authorList>
    </citation>
    <scope>NUCLEOTIDE SEQUENCE [LARGE SCALE GENOMIC DNA]</scope>
    <source>
        <strain evidence="1 2">SAP-1</strain>
    </source>
</reference>
<dbReference type="AlphaFoldDB" id="A0A848MGY7"/>
<gene>
    <name evidence="1" type="ORF">GW590_11440</name>
</gene>